<dbReference type="VEuPathDB" id="TriTrypDB:C3747_53g136"/>
<protein>
    <submittedName>
        <fullName evidence="1">Putative DNA polymerase zeta catalytic subunit</fullName>
    </submittedName>
</protein>
<sequence>MRSFWHLRLLRHFHRHRRCVQKQRQLHRRRMLASHSPSIPSMKDGKYIPIPLRRSVPGVVQQAAQSQLSMLLSRIGNSPSSTAVVHSVASLPGTSVARVPSEPSSSSIECVNSRHAVFFQECGENTSRLHPCYFMGDIPRNFRWKYDQHKKSVVVSAATWPVATPAVPVDKVTSADASKREGNA</sequence>
<dbReference type="VEuPathDB" id="TriTrypDB:TcYC6_0030510"/>
<comment type="caution">
    <text evidence="1">The sequence shown here is derived from an EMBL/GenBank/DDBJ whole genome shotgun (WGS) entry which is preliminary data.</text>
</comment>
<dbReference type="VEuPathDB" id="TriTrypDB:TCSYLVIO_000190"/>
<dbReference type="VEuPathDB" id="TriTrypDB:BCY84_02443"/>
<name>A0A2V2WVK8_TRYCR</name>
<dbReference type="VEuPathDB" id="TriTrypDB:C4B63_16g124"/>
<dbReference type="VEuPathDB" id="TriTrypDB:TcCL_ESM09711"/>
<dbReference type="VEuPathDB" id="TriTrypDB:TcG_03531"/>
<proteinExistence type="predicted"/>
<dbReference type="VEuPathDB" id="TriTrypDB:TcCLB.509769.130"/>
<dbReference type="Proteomes" id="UP000246078">
    <property type="component" value="Unassembled WGS sequence"/>
</dbReference>
<dbReference type="VEuPathDB" id="TriTrypDB:ECC02_005410"/>
<dbReference type="VEuPathDB" id="TriTrypDB:TcBrA4_0137180"/>
<evidence type="ECO:0000313" key="1">
    <source>
        <dbReference type="EMBL" id="PWV12262.1"/>
    </source>
</evidence>
<gene>
    <name evidence="1" type="ORF">C3747_53g136</name>
</gene>
<organism evidence="1 2">
    <name type="scientific">Trypanosoma cruzi</name>
    <dbReference type="NCBI Taxonomy" id="5693"/>
    <lineage>
        <taxon>Eukaryota</taxon>
        <taxon>Discoba</taxon>
        <taxon>Euglenozoa</taxon>
        <taxon>Kinetoplastea</taxon>
        <taxon>Metakinetoplastina</taxon>
        <taxon>Trypanosomatida</taxon>
        <taxon>Trypanosomatidae</taxon>
        <taxon>Trypanosoma</taxon>
        <taxon>Schizotrypanum</taxon>
    </lineage>
</organism>
<dbReference type="EMBL" id="PRFC01000053">
    <property type="protein sequence ID" value="PWV12262.1"/>
    <property type="molecule type" value="Genomic_DNA"/>
</dbReference>
<evidence type="ECO:0000313" key="2">
    <source>
        <dbReference type="Proteomes" id="UP000246078"/>
    </source>
</evidence>
<accession>A0A2V2WVK8</accession>
<reference evidence="1 2" key="1">
    <citation type="journal article" date="2018" name="Microb. Genom.">
        <title>Expanding an expanded genome: long-read sequencing of Trypanosoma cruzi.</title>
        <authorList>
            <person name="Berna L."/>
            <person name="Rodriguez M."/>
            <person name="Chiribao M.L."/>
            <person name="Parodi-Talice A."/>
            <person name="Pita S."/>
            <person name="Rijo G."/>
            <person name="Alvarez-Valin F."/>
            <person name="Robello C."/>
        </authorList>
    </citation>
    <scope>NUCLEOTIDE SEQUENCE [LARGE SCALE GENOMIC DNA]</scope>
    <source>
        <strain evidence="1 2">TCC</strain>
    </source>
</reference>
<dbReference type="VEuPathDB" id="TriTrypDB:TCDM_05199"/>
<dbReference type="VEuPathDB" id="TriTrypDB:Tc_MARK_9444"/>
<dbReference type="AlphaFoldDB" id="A0A2V2WVK8"/>